<dbReference type="RefSeq" id="WP_063377639.1">
    <property type="nucleotide sequence ID" value="NZ_AUXT01000171.1"/>
</dbReference>
<sequence>MSTFIADDIIKKRLAAWAKSNNGVFTRYYETGTHVDKIVSVDTNNKLSDFIVESLAQKNGLQDWQRANNIYSLRYSAMLSLIKQCYEQKSKNWQPVLNHNQTQDGTALELPVYAVGNILGSMNANVDKIVYLNRCDDKQYNDLINAIQTSEYLLPWWNNKDQSDKTILAQMLKNTWIKEPYDTQSMLELIRAPSISAGTAIIKYMRVINNLVLSVFCRNSFEFYTMVETKDSKPLIELVTRVVKTIIPGTEEVEKLFEPANSSQVADNLSSHLQGWTNSVIEGNFNAREAEGVDFIFNKLNEDSISNHNNTLVSEYIQVKVIESMGLPKLEKKYAITDLRTIDGLIQSLMVAKYTGGFFKGAGLNLYRFIRGTGIPTLIKKAMTNQSCFNYSSALQKANIIGPANIEEHIEYYKTLLNEAGDMLLKAKEQSVSQIQRMQQQEPQTYQSYSIQLEKLLELEHQRSKRIMGMVLSDVSRDNILTKNTQNSILKPLIELADEWNKKLSEN</sequence>
<dbReference type="PATRIC" id="fig|1365253.3.peg.3090"/>
<dbReference type="Proteomes" id="UP000076587">
    <property type="component" value="Unassembled WGS sequence"/>
</dbReference>
<name>A0A167BCS2_9GAMM</name>
<accession>A0A167BCS2</accession>
<evidence type="ECO:0000313" key="2">
    <source>
        <dbReference type="Proteomes" id="UP000076587"/>
    </source>
</evidence>
<comment type="caution">
    <text evidence="1">The sequence shown here is derived from an EMBL/GenBank/DDBJ whole genome shotgun (WGS) entry which is preliminary data.</text>
</comment>
<organism evidence="1 2">
    <name type="scientific">Pseudoalteromonas luteoviolacea NCIMB 1942</name>
    <dbReference type="NCBI Taxonomy" id="1365253"/>
    <lineage>
        <taxon>Bacteria</taxon>
        <taxon>Pseudomonadati</taxon>
        <taxon>Pseudomonadota</taxon>
        <taxon>Gammaproteobacteria</taxon>
        <taxon>Alteromonadales</taxon>
        <taxon>Pseudoalteromonadaceae</taxon>
        <taxon>Pseudoalteromonas</taxon>
    </lineage>
</organism>
<protein>
    <submittedName>
        <fullName evidence="1">Uncharacterized protein</fullName>
    </submittedName>
</protein>
<reference evidence="1 2" key="1">
    <citation type="submission" date="2013-07" db="EMBL/GenBank/DDBJ databases">
        <title>Comparative Genomic and Metabolomic Analysis of Twelve Strains of Pseudoalteromonas luteoviolacea.</title>
        <authorList>
            <person name="Vynne N.G."/>
            <person name="Mansson M."/>
            <person name="Gram L."/>
        </authorList>
    </citation>
    <scope>NUCLEOTIDE SEQUENCE [LARGE SCALE GENOMIC DNA]</scope>
    <source>
        <strain evidence="1 2">NCIMB 1942</strain>
    </source>
</reference>
<gene>
    <name evidence="1" type="ORF">N482_12840</name>
</gene>
<dbReference type="EMBL" id="AUXT01000171">
    <property type="protein sequence ID" value="KZN46384.1"/>
    <property type="molecule type" value="Genomic_DNA"/>
</dbReference>
<dbReference type="AlphaFoldDB" id="A0A167BCS2"/>
<evidence type="ECO:0000313" key="1">
    <source>
        <dbReference type="EMBL" id="KZN46384.1"/>
    </source>
</evidence>
<proteinExistence type="predicted"/>